<evidence type="ECO:0000259" key="1">
    <source>
        <dbReference type="Pfam" id="PF04986"/>
    </source>
</evidence>
<protein>
    <recommendedName>
        <fullName evidence="1">Transposase IS801/IS1294 domain-containing protein</fullName>
    </recommendedName>
</protein>
<evidence type="ECO:0000313" key="2">
    <source>
        <dbReference type="EMBL" id="GEK16148.1"/>
    </source>
</evidence>
<evidence type="ECO:0000313" key="3">
    <source>
        <dbReference type="Proteomes" id="UP000321787"/>
    </source>
</evidence>
<organism evidence="2 3">
    <name type="scientific">Aliivibrio fischeri</name>
    <name type="common">Vibrio fischeri</name>
    <dbReference type="NCBI Taxonomy" id="668"/>
    <lineage>
        <taxon>Bacteria</taxon>
        <taxon>Pseudomonadati</taxon>
        <taxon>Pseudomonadota</taxon>
        <taxon>Gammaproteobacteria</taxon>
        <taxon>Vibrionales</taxon>
        <taxon>Vibrionaceae</taxon>
        <taxon>Aliivibrio</taxon>
    </lineage>
</organism>
<name>A0A510UNC0_ALIFS</name>
<dbReference type="AlphaFoldDB" id="A0A510UNC0"/>
<dbReference type="InterPro" id="IPR007069">
    <property type="entry name" value="Transposase_32"/>
</dbReference>
<dbReference type="Pfam" id="PF04986">
    <property type="entry name" value="Y2_Tnp"/>
    <property type="match status" value="1"/>
</dbReference>
<accession>A0A510UNC0</accession>
<dbReference type="GO" id="GO:0003677">
    <property type="term" value="F:DNA binding"/>
    <property type="evidence" value="ECO:0007669"/>
    <property type="project" value="InterPro"/>
</dbReference>
<comment type="caution">
    <text evidence="2">The sequence shown here is derived from an EMBL/GenBank/DDBJ whole genome shotgun (WGS) entry which is preliminary data.</text>
</comment>
<sequence>MDTKTTTFFPECEYQHITFTLPNTLWPIFRHNRWLLNKLFKYAANILLGWAKEKGIGIGIDIGIFCALHTYGRKLNWNTYLHLSVTRGGICERTGL</sequence>
<gene>
    <name evidence="2" type="ORF">AFI02nite_41840</name>
</gene>
<proteinExistence type="predicted"/>
<feature type="domain" description="Transposase IS801/IS1294" evidence="1">
    <location>
        <begin position="63"/>
        <end position="92"/>
    </location>
</feature>
<dbReference type="GO" id="GO:0004803">
    <property type="term" value="F:transposase activity"/>
    <property type="evidence" value="ECO:0007669"/>
    <property type="project" value="InterPro"/>
</dbReference>
<dbReference type="EMBL" id="BJTZ01000075">
    <property type="protein sequence ID" value="GEK16148.1"/>
    <property type="molecule type" value="Genomic_DNA"/>
</dbReference>
<dbReference type="GO" id="GO:0006313">
    <property type="term" value="P:DNA transposition"/>
    <property type="evidence" value="ECO:0007669"/>
    <property type="project" value="InterPro"/>
</dbReference>
<reference evidence="2 3" key="1">
    <citation type="submission" date="2019-07" db="EMBL/GenBank/DDBJ databases">
        <title>Whole genome shotgun sequence of Aliivibrio fischeri NBRC 101058.</title>
        <authorList>
            <person name="Hosoyama A."/>
            <person name="Uohara A."/>
            <person name="Ohji S."/>
            <person name="Ichikawa N."/>
        </authorList>
    </citation>
    <scope>NUCLEOTIDE SEQUENCE [LARGE SCALE GENOMIC DNA]</scope>
    <source>
        <strain evidence="2 3">NBRC 101058</strain>
    </source>
</reference>
<dbReference type="Proteomes" id="UP000321787">
    <property type="component" value="Unassembled WGS sequence"/>
</dbReference>